<reference evidence="2" key="1">
    <citation type="submission" date="2022-11" db="UniProtKB">
        <authorList>
            <consortium name="WormBaseParasite"/>
        </authorList>
    </citation>
    <scope>IDENTIFICATION</scope>
</reference>
<name>A0A915L615_ROMCU</name>
<protein>
    <submittedName>
        <fullName evidence="2">Ribosomal protein L32</fullName>
    </submittedName>
</protein>
<organism evidence="1 2">
    <name type="scientific">Romanomermis culicivorax</name>
    <name type="common">Nematode worm</name>
    <dbReference type="NCBI Taxonomy" id="13658"/>
    <lineage>
        <taxon>Eukaryota</taxon>
        <taxon>Metazoa</taxon>
        <taxon>Ecdysozoa</taxon>
        <taxon>Nematoda</taxon>
        <taxon>Enoplea</taxon>
        <taxon>Dorylaimia</taxon>
        <taxon>Mermithida</taxon>
        <taxon>Mermithoidea</taxon>
        <taxon>Mermithidae</taxon>
        <taxon>Romanomermis</taxon>
    </lineage>
</organism>
<accession>A0A915L615</accession>
<dbReference type="Proteomes" id="UP000887565">
    <property type="component" value="Unplaced"/>
</dbReference>
<sequence length="32" mass="3914">MSKRLRRKRLVGVVGLRKFSSKTQQTKRERWP</sequence>
<dbReference type="AlphaFoldDB" id="A0A915L615"/>
<evidence type="ECO:0000313" key="1">
    <source>
        <dbReference type="Proteomes" id="UP000887565"/>
    </source>
</evidence>
<dbReference type="WBParaSite" id="nRc.2.0.1.t45963-RA">
    <property type="protein sequence ID" value="nRc.2.0.1.t45963-RA"/>
    <property type="gene ID" value="nRc.2.0.1.g45963"/>
</dbReference>
<proteinExistence type="predicted"/>
<keyword evidence="1" id="KW-1185">Reference proteome</keyword>
<evidence type="ECO:0000313" key="2">
    <source>
        <dbReference type="WBParaSite" id="nRc.2.0.1.t45963-RA"/>
    </source>
</evidence>